<dbReference type="CDD" id="cd00067">
    <property type="entry name" value="GAL4"/>
    <property type="match status" value="1"/>
</dbReference>
<sequence>MSRASRSWTPASYGRTCAGCSRAKVKCYHQSEAPTCQRCHRLGMACEPSNGVRKKRAKASPQLSVAARPKQKVASTIDKPPTRHEPQLSSAPSQSEHNSPASSTSSRHPEDVLDTADGTLNLVRSIAPDSDVTKELLHQDVRGHGITNEIAQERLDTFKRSFLPVFPAVNLDQYSDALDLRRQKPFTWFVIIAVASNQVSQQYALGDAIWHIISERVVKQHRANLDLLVGLIIFGSWSHHFKRDKSFMTMVSQMAISIALDLGLTRDTKARSITYRKRGSDDTELTPPSTTRTIEEMRTALALFHLTCSTWVAYRKTEPLRWSPYLGMCLERLLETKDLRTKSDPEGILPSYELDFVLATQVKCQLVTLQVDVLTSAHLKWGEDPQPPSDMIVKALSEDLAKVREKMPSNSTRTRFVDLYLSHAEMMIRKSVITKPDQKNDMAPDRVKRLQRLEQVLESAEKWLNLVFDMPDNEMFGINVDFCTHFMQTLVVLFKLNTHDEAGWNREEIRKRVDVIQIIDHCNVRISGLAAFMGVEESLGPYKGLLSFTVDLLKATKTLFAREIQSQATAADTEPENFQVNDLVMTDQDINFSEEFLAGVCEEPWFMDMFDSRWSDNPNGGLYYTIECEQTTMSSEASSVDEFAGIENIATSVSLVNLEASKKIYKPLDYSEEEIRFLVLHPPSNSNLSLYCTLTHARLKPRSSIPHYEALSYVWGKPYFSEEISLNGEKFYITPQLARTLLSLRYKDQIRVIWVDALCINQSDLKERGQQVTLMRQIYSFCQRDIAWLDPASNYAYSPPRSISLDSAVFSTRPPSRSSEDSSPSLVPVSSSEEESGNDSEDSIDQDQLNLRSIRRGMELMRLVVDRDSHTLKTLQDQFVDKREPIEKHRAQHGWRERLPPQGMFVDELDERALCDLFSYGKFWRRVWIVQELSLAPRVTLTCEGGELEWDTISKFLKDEPYIDAFHVKDRHYDTDMNKDAFRRIFWNAKTVDDQRHRSVSQDASSSSTLLDVLVRFATKEATDPRDKVYGLLGLVTEKHNIRVDYTKSLSDLLNEVTLSIIEVSENLDIICQNPYRVRHEGSLSIRNHLLEPATAIPSWVAEVASQDRLGNFGDNLDSFLFAQRDIFNAGLPKYTTPPRLIGPNAHILVLRGCILGSVGPITNGNKADTYDTITMETYLGKGILDDTKEHHYNPTIGEQPYTQGDPENAFQAYWRTVAKDCTEPPNMRRLSKSEIAELDDINRNRVQAGKKVIKYRTRFFERASESTFAYDPDITLPFVPVPTSIETEYSCQMDIFTMTDNGLFLLLRNFVKQGDIVVVFEGGKVPMVLRKTDVGDGSDVPGDIYRIMCATYVHGFMDGEVEKFVVDGRLKKRDLFIG</sequence>
<feature type="region of interest" description="Disordered" evidence="2">
    <location>
        <begin position="49"/>
        <end position="113"/>
    </location>
</feature>
<evidence type="ECO:0000313" key="5">
    <source>
        <dbReference type="Proteomes" id="UP000622797"/>
    </source>
</evidence>
<organism evidence="4 5">
    <name type="scientific">Fusarium sarcochroum</name>
    <dbReference type="NCBI Taxonomy" id="1208366"/>
    <lineage>
        <taxon>Eukaryota</taxon>
        <taxon>Fungi</taxon>
        <taxon>Dikarya</taxon>
        <taxon>Ascomycota</taxon>
        <taxon>Pezizomycotina</taxon>
        <taxon>Sordariomycetes</taxon>
        <taxon>Hypocreomycetidae</taxon>
        <taxon>Hypocreales</taxon>
        <taxon>Nectriaceae</taxon>
        <taxon>Fusarium</taxon>
        <taxon>Fusarium lateritium species complex</taxon>
    </lineage>
</organism>
<dbReference type="OrthoDB" id="1600564at2759"/>
<dbReference type="Pfam" id="PF26639">
    <property type="entry name" value="Het-6_barrel"/>
    <property type="match status" value="1"/>
</dbReference>
<dbReference type="GO" id="GO:0008270">
    <property type="term" value="F:zinc ion binding"/>
    <property type="evidence" value="ECO:0007669"/>
    <property type="project" value="InterPro"/>
</dbReference>
<protein>
    <recommendedName>
        <fullName evidence="3">Zn(2)-C6 fungal-type domain-containing protein</fullName>
    </recommendedName>
</protein>
<evidence type="ECO:0000259" key="3">
    <source>
        <dbReference type="PROSITE" id="PS50048"/>
    </source>
</evidence>
<keyword evidence="5" id="KW-1185">Reference proteome</keyword>
<accession>A0A8H4UC16</accession>
<dbReference type="EMBL" id="JABEXW010000026">
    <property type="protein sequence ID" value="KAF4973193.1"/>
    <property type="molecule type" value="Genomic_DNA"/>
</dbReference>
<dbReference type="Pfam" id="PF06985">
    <property type="entry name" value="HET"/>
    <property type="match status" value="1"/>
</dbReference>
<reference evidence="4" key="1">
    <citation type="journal article" date="2020" name="BMC Genomics">
        <title>Correction to: Identification and distribution of gene clusters required for synthesis of sphingolipid metabolism inhibitors in diverse species of the filamentous fungus Fusarium.</title>
        <authorList>
            <person name="Kim H.S."/>
            <person name="Lohmar J.M."/>
            <person name="Busman M."/>
            <person name="Brown D.W."/>
            <person name="Naumann T.A."/>
            <person name="Divon H.H."/>
            <person name="Lysoe E."/>
            <person name="Uhlig S."/>
            <person name="Proctor R.H."/>
        </authorList>
    </citation>
    <scope>NUCLEOTIDE SEQUENCE</scope>
    <source>
        <strain evidence="4">NRRL 20472</strain>
    </source>
</reference>
<evidence type="ECO:0000256" key="1">
    <source>
        <dbReference type="ARBA" id="ARBA00023242"/>
    </source>
</evidence>
<feature type="compositionally biased region" description="Acidic residues" evidence="2">
    <location>
        <begin position="832"/>
        <end position="845"/>
    </location>
</feature>
<dbReference type="Gene3D" id="4.10.240.10">
    <property type="entry name" value="Zn(2)-C6 fungal-type DNA-binding domain"/>
    <property type="match status" value="1"/>
</dbReference>
<dbReference type="InterPro" id="IPR010730">
    <property type="entry name" value="HET"/>
</dbReference>
<dbReference type="PANTHER" id="PTHR24148">
    <property type="entry name" value="ANKYRIN REPEAT DOMAIN-CONTAINING PROTEIN 39 HOMOLOG-RELATED"/>
    <property type="match status" value="1"/>
</dbReference>
<dbReference type="InterPro" id="IPR001138">
    <property type="entry name" value="Zn2Cys6_DnaBD"/>
</dbReference>
<feature type="domain" description="Zn(2)-C6 fungal-type" evidence="3">
    <location>
        <begin position="16"/>
        <end position="46"/>
    </location>
</feature>
<dbReference type="InterPro" id="IPR052895">
    <property type="entry name" value="HetReg/Transcr_Mod"/>
</dbReference>
<feature type="compositionally biased region" description="Polar residues" evidence="2">
    <location>
        <begin position="87"/>
        <end position="106"/>
    </location>
</feature>
<dbReference type="PROSITE" id="PS00463">
    <property type="entry name" value="ZN2_CY6_FUNGAL_1"/>
    <property type="match status" value="1"/>
</dbReference>
<reference evidence="4" key="2">
    <citation type="submission" date="2020-05" db="EMBL/GenBank/DDBJ databases">
        <authorList>
            <person name="Kim H.-S."/>
            <person name="Proctor R.H."/>
            <person name="Brown D.W."/>
        </authorList>
    </citation>
    <scope>NUCLEOTIDE SEQUENCE</scope>
    <source>
        <strain evidence="4">NRRL 20472</strain>
    </source>
</reference>
<keyword evidence="1" id="KW-0539">Nucleus</keyword>
<feature type="compositionally biased region" description="Low complexity" evidence="2">
    <location>
        <begin position="811"/>
        <end position="831"/>
    </location>
</feature>
<dbReference type="SUPFAM" id="SSF57701">
    <property type="entry name" value="Zn2/Cys6 DNA-binding domain"/>
    <property type="match status" value="1"/>
</dbReference>
<proteinExistence type="predicted"/>
<feature type="region of interest" description="Disordered" evidence="2">
    <location>
        <begin position="808"/>
        <end position="848"/>
    </location>
</feature>
<gene>
    <name evidence="4" type="ORF">FSARC_445</name>
</gene>
<evidence type="ECO:0000313" key="4">
    <source>
        <dbReference type="EMBL" id="KAF4973193.1"/>
    </source>
</evidence>
<dbReference type="InterPro" id="IPR036864">
    <property type="entry name" value="Zn2-C6_fun-type_DNA-bd_sf"/>
</dbReference>
<name>A0A8H4UC16_9HYPO</name>
<dbReference type="PROSITE" id="PS50048">
    <property type="entry name" value="ZN2_CY6_FUNGAL_2"/>
    <property type="match status" value="1"/>
</dbReference>
<dbReference type="GO" id="GO:0000981">
    <property type="term" value="F:DNA-binding transcription factor activity, RNA polymerase II-specific"/>
    <property type="evidence" value="ECO:0007669"/>
    <property type="project" value="InterPro"/>
</dbReference>
<comment type="caution">
    <text evidence="4">The sequence shown here is derived from an EMBL/GenBank/DDBJ whole genome shotgun (WGS) entry which is preliminary data.</text>
</comment>
<dbReference type="Proteomes" id="UP000622797">
    <property type="component" value="Unassembled WGS sequence"/>
</dbReference>
<dbReference type="PANTHER" id="PTHR24148:SF77">
    <property type="entry name" value="HETEROKARYON INCOMPATIBILITY DOMAIN-CONTAINING PROTEIN"/>
    <property type="match status" value="1"/>
</dbReference>
<evidence type="ECO:0000256" key="2">
    <source>
        <dbReference type="SAM" id="MobiDB-lite"/>
    </source>
</evidence>
<dbReference type="CDD" id="cd12148">
    <property type="entry name" value="fungal_TF_MHR"/>
    <property type="match status" value="1"/>
</dbReference>